<protein>
    <submittedName>
        <fullName evidence="1">Uncharacterized protein</fullName>
    </submittedName>
</protein>
<dbReference type="Proteomes" id="UP000664620">
    <property type="component" value="Unassembled WGS sequence"/>
</dbReference>
<gene>
    <name evidence="1" type="ORF">J4734_17015</name>
</gene>
<proteinExistence type="predicted"/>
<organism evidence="1 2">
    <name type="scientific">Klebsiella pneumoniae</name>
    <dbReference type="NCBI Taxonomy" id="573"/>
    <lineage>
        <taxon>Bacteria</taxon>
        <taxon>Pseudomonadati</taxon>
        <taxon>Pseudomonadota</taxon>
        <taxon>Gammaproteobacteria</taxon>
        <taxon>Enterobacterales</taxon>
        <taxon>Enterobacteriaceae</taxon>
        <taxon>Klebsiella/Raoultella group</taxon>
        <taxon>Klebsiella</taxon>
        <taxon>Klebsiella pneumoniae complex</taxon>
    </lineage>
</organism>
<evidence type="ECO:0000313" key="2">
    <source>
        <dbReference type="Proteomes" id="UP000664620"/>
    </source>
</evidence>
<name>A0A939SQ85_KLEPN</name>
<dbReference type="AlphaFoldDB" id="A0A939SQ85"/>
<reference evidence="1" key="1">
    <citation type="submission" date="2021-03" db="EMBL/GenBank/DDBJ databases">
        <title>Molecular epidemiology and mechanisms of colistin and carbapenem resistance in Enterobacteriaceae from clinical isolates, the environment and porcine samples in Pretoria, South Africa.</title>
        <authorList>
            <person name="Bogoshi D."/>
            <person name="Mbelle N.M."/>
            <person name="Naidoo V."/>
            <person name="Osei Sekyere J."/>
        </authorList>
    </citation>
    <scope>NUCLEOTIDE SEQUENCE</scope>
    <source>
        <strain evidence="1">C034</strain>
    </source>
</reference>
<evidence type="ECO:0000313" key="1">
    <source>
        <dbReference type="EMBL" id="MBO2029392.1"/>
    </source>
</evidence>
<comment type="caution">
    <text evidence="1">The sequence shown here is derived from an EMBL/GenBank/DDBJ whole genome shotgun (WGS) entry which is preliminary data.</text>
</comment>
<accession>A0A939SQ85</accession>
<dbReference type="EMBL" id="JAGETO010000064">
    <property type="protein sequence ID" value="MBO2029392.1"/>
    <property type="molecule type" value="Genomic_DNA"/>
</dbReference>
<sequence length="46" mass="5175">MVVADPKANDNRYTEVNFLAIIAAVRINDNYEAMHDKFTSLTAAPY</sequence>